<dbReference type="InterPro" id="IPR039620">
    <property type="entry name" value="BKI1/MAKR1/3/4"/>
</dbReference>
<dbReference type="GO" id="GO:0005886">
    <property type="term" value="C:plasma membrane"/>
    <property type="evidence" value="ECO:0007669"/>
    <property type="project" value="InterPro"/>
</dbReference>
<organism evidence="1 2">
    <name type="scientific">Trapa natans</name>
    <name type="common">Water chestnut</name>
    <dbReference type="NCBI Taxonomy" id="22666"/>
    <lineage>
        <taxon>Eukaryota</taxon>
        <taxon>Viridiplantae</taxon>
        <taxon>Streptophyta</taxon>
        <taxon>Embryophyta</taxon>
        <taxon>Tracheophyta</taxon>
        <taxon>Spermatophyta</taxon>
        <taxon>Magnoliopsida</taxon>
        <taxon>eudicotyledons</taxon>
        <taxon>Gunneridae</taxon>
        <taxon>Pentapetalae</taxon>
        <taxon>rosids</taxon>
        <taxon>malvids</taxon>
        <taxon>Myrtales</taxon>
        <taxon>Lythraceae</taxon>
        <taxon>Trapa</taxon>
    </lineage>
</organism>
<comment type="caution">
    <text evidence="1">The sequence shown here is derived from an EMBL/GenBank/DDBJ whole genome shotgun (WGS) entry which is preliminary data.</text>
</comment>
<evidence type="ECO:0000313" key="2">
    <source>
        <dbReference type="Proteomes" id="UP001346149"/>
    </source>
</evidence>
<dbReference type="AlphaFoldDB" id="A0AAN7L838"/>
<gene>
    <name evidence="1" type="ORF">SAY86_005094</name>
</gene>
<dbReference type="EMBL" id="JAXQNO010000018">
    <property type="protein sequence ID" value="KAK4776406.1"/>
    <property type="molecule type" value="Genomic_DNA"/>
</dbReference>
<proteinExistence type="predicted"/>
<accession>A0AAN7L838</accession>
<reference evidence="1 2" key="1">
    <citation type="journal article" date="2023" name="Hortic Res">
        <title>Pangenome of water caltrop reveals structural variations and asymmetric subgenome divergence after allopolyploidization.</title>
        <authorList>
            <person name="Zhang X."/>
            <person name="Chen Y."/>
            <person name="Wang L."/>
            <person name="Yuan Y."/>
            <person name="Fang M."/>
            <person name="Shi L."/>
            <person name="Lu R."/>
            <person name="Comes H.P."/>
            <person name="Ma Y."/>
            <person name="Chen Y."/>
            <person name="Huang G."/>
            <person name="Zhou Y."/>
            <person name="Zheng Z."/>
            <person name="Qiu Y."/>
        </authorList>
    </citation>
    <scope>NUCLEOTIDE SEQUENCE [LARGE SCALE GENOMIC DNA]</scope>
    <source>
        <strain evidence="1">F231</strain>
    </source>
</reference>
<keyword evidence="2" id="KW-1185">Reference proteome</keyword>
<evidence type="ECO:0000313" key="1">
    <source>
        <dbReference type="EMBL" id="KAK4776406.1"/>
    </source>
</evidence>
<evidence type="ECO:0008006" key="3">
    <source>
        <dbReference type="Google" id="ProtNLM"/>
    </source>
</evidence>
<protein>
    <recommendedName>
        <fullName evidence="3">Membrane-associated kinase regulator 4</fullName>
    </recommendedName>
</protein>
<name>A0AAN7L838_TRANT</name>
<dbReference type="Proteomes" id="UP001346149">
    <property type="component" value="Unassembled WGS sequence"/>
</dbReference>
<dbReference type="PANTHER" id="PTHR33312">
    <property type="entry name" value="MEMBRANE-ASSOCIATED KINASE REGULATOR 4-RELATED"/>
    <property type="match status" value="1"/>
</dbReference>
<dbReference type="PANTHER" id="PTHR33312:SF21">
    <property type="entry name" value="MEMBRANE-ASSOCIATED KINASE REGULATOR 3-RELATED"/>
    <property type="match status" value="1"/>
</dbReference>
<dbReference type="GO" id="GO:0019210">
    <property type="term" value="F:kinase inhibitor activity"/>
    <property type="evidence" value="ECO:0007669"/>
    <property type="project" value="InterPro"/>
</dbReference>
<sequence>MEPMSNAFEDDDFIDIEISSSCFFTDNKSISQQSRDFEFPMGSAPQGRADTELIPADELFYKGKILPLLLPPRLQMVQRLQSAPSMPSRFHQDGIFVFEDEDKETYTLPDDVLMMPLTPSSTNTSTPSMGSCSVSPSVSSRVSCELTLEEDEDDDCFFEWSNELRDFIHLSKKKQLLNDDDKCCSTSSASLMSHAIWSKRLKQIKKSVLCQKLKASRAYLRAFFSKSKGVSGGSCYDDNNLLSSITKRISRELAETGAFSNHRKSFSAAIRRHCKAATNKHSSSSSCSSSRSSSLLSMQKSGVPYEFQLLKRMSSSYSELESSINGAIAHCKKTHKLLNPQNITAATSSEIASY</sequence>